<keyword evidence="3" id="KW-1185">Reference proteome</keyword>
<accession>A0AAV6IV53</accession>
<protein>
    <recommendedName>
        <fullName evidence="1">Retrovirus-related Pol polyprotein from transposon TNT 1-94-like beta-barrel domain-containing protein</fullName>
    </recommendedName>
</protein>
<proteinExistence type="predicted"/>
<dbReference type="Pfam" id="PF22936">
    <property type="entry name" value="Pol_BBD"/>
    <property type="match status" value="1"/>
</dbReference>
<name>A0AAV6IV53_9ERIC</name>
<feature type="domain" description="Retrovirus-related Pol polyprotein from transposon TNT 1-94-like beta-barrel" evidence="1">
    <location>
        <begin position="1"/>
        <end position="50"/>
    </location>
</feature>
<reference evidence="2" key="1">
    <citation type="submission" date="2020-08" db="EMBL/GenBank/DDBJ databases">
        <title>Plant Genome Project.</title>
        <authorList>
            <person name="Zhang R.-G."/>
        </authorList>
    </citation>
    <scope>NUCLEOTIDE SEQUENCE</scope>
    <source>
        <strain evidence="2">WSP0</strain>
        <tissue evidence="2">Leaf</tissue>
    </source>
</reference>
<evidence type="ECO:0000313" key="2">
    <source>
        <dbReference type="EMBL" id="KAG5531399.1"/>
    </source>
</evidence>
<dbReference type="AlphaFoldDB" id="A0AAV6IV53"/>
<dbReference type="EMBL" id="JACTNZ010000009">
    <property type="protein sequence ID" value="KAG5531399.1"/>
    <property type="molecule type" value="Genomic_DNA"/>
</dbReference>
<dbReference type="InterPro" id="IPR054722">
    <property type="entry name" value="PolX-like_BBD"/>
</dbReference>
<evidence type="ECO:0000259" key="1">
    <source>
        <dbReference type="Pfam" id="PF22936"/>
    </source>
</evidence>
<gene>
    <name evidence="2" type="ORF">RHGRI_026129</name>
</gene>
<organism evidence="2 3">
    <name type="scientific">Rhododendron griersonianum</name>
    <dbReference type="NCBI Taxonomy" id="479676"/>
    <lineage>
        <taxon>Eukaryota</taxon>
        <taxon>Viridiplantae</taxon>
        <taxon>Streptophyta</taxon>
        <taxon>Embryophyta</taxon>
        <taxon>Tracheophyta</taxon>
        <taxon>Spermatophyta</taxon>
        <taxon>Magnoliopsida</taxon>
        <taxon>eudicotyledons</taxon>
        <taxon>Gunneridae</taxon>
        <taxon>Pentapetalae</taxon>
        <taxon>asterids</taxon>
        <taxon>Ericales</taxon>
        <taxon>Ericaceae</taxon>
        <taxon>Ericoideae</taxon>
        <taxon>Rhodoreae</taxon>
        <taxon>Rhododendron</taxon>
    </lineage>
</organism>
<dbReference type="Proteomes" id="UP000823749">
    <property type="component" value="Chromosome 9"/>
</dbReference>
<comment type="caution">
    <text evidence="2">The sequence shown here is derived from an EMBL/GenBank/DDBJ whole genome shotgun (WGS) entry which is preliminary data.</text>
</comment>
<evidence type="ECO:0000313" key="3">
    <source>
        <dbReference type="Proteomes" id="UP000823749"/>
    </source>
</evidence>
<sequence length="99" mass="10978">MGNNSYCNVVGIGTVKVMLPGDKILYLTDVLYSPTMRRNLISVPRLDEKDSEVRFRSGKVSIGKHGRIMMWGSKVDAFVETKVIPLSSLLSHSFATLGF</sequence>